<dbReference type="AlphaFoldDB" id="A0A8D8WFI9"/>
<sequence length="139" mass="16664">MATPQTIMTCTKYLQSYISCSFLCYFYTYTFTFKFLEHFGILEHFGVFETFCRNLSRVLGLMPRVFLLLRLECKHNQTSYIELLLNYYQKFGESFLSYYLHFLLELNSAAFGVRLCFYENTLQDENISYKVKFTKYTNS</sequence>
<name>A0A8D8WFI9_9HEMI</name>
<protein>
    <submittedName>
        <fullName evidence="1">Uncharacterized protein</fullName>
    </submittedName>
</protein>
<reference evidence="1" key="1">
    <citation type="submission" date="2021-05" db="EMBL/GenBank/DDBJ databases">
        <authorList>
            <person name="Alioto T."/>
            <person name="Alioto T."/>
            <person name="Gomez Garrido J."/>
        </authorList>
    </citation>
    <scope>NUCLEOTIDE SEQUENCE</scope>
</reference>
<proteinExistence type="predicted"/>
<accession>A0A8D8WFI9</accession>
<organism evidence="1">
    <name type="scientific">Cacopsylla melanoneura</name>
    <dbReference type="NCBI Taxonomy" id="428564"/>
    <lineage>
        <taxon>Eukaryota</taxon>
        <taxon>Metazoa</taxon>
        <taxon>Ecdysozoa</taxon>
        <taxon>Arthropoda</taxon>
        <taxon>Hexapoda</taxon>
        <taxon>Insecta</taxon>
        <taxon>Pterygota</taxon>
        <taxon>Neoptera</taxon>
        <taxon>Paraneoptera</taxon>
        <taxon>Hemiptera</taxon>
        <taxon>Sternorrhyncha</taxon>
        <taxon>Psylloidea</taxon>
        <taxon>Psyllidae</taxon>
        <taxon>Psyllinae</taxon>
        <taxon>Cacopsylla</taxon>
    </lineage>
</organism>
<evidence type="ECO:0000313" key="1">
    <source>
        <dbReference type="EMBL" id="CAG6656059.1"/>
    </source>
</evidence>
<dbReference type="EMBL" id="HBUF01183868">
    <property type="protein sequence ID" value="CAG6656059.1"/>
    <property type="molecule type" value="Transcribed_RNA"/>
</dbReference>